<comment type="caution">
    <text evidence="2">The sequence shown here is derived from an EMBL/GenBank/DDBJ whole genome shotgun (WGS) entry which is preliminary data.</text>
</comment>
<evidence type="ECO:0000256" key="1">
    <source>
        <dbReference type="SAM" id="MobiDB-lite"/>
    </source>
</evidence>
<accession>A0A4D9E796</accession>
<evidence type="ECO:0000313" key="2">
    <source>
        <dbReference type="EMBL" id="TFK02940.1"/>
    </source>
</evidence>
<feature type="compositionally biased region" description="Polar residues" evidence="1">
    <location>
        <begin position="8"/>
        <end position="23"/>
    </location>
</feature>
<feature type="compositionally biased region" description="Low complexity" evidence="1">
    <location>
        <begin position="24"/>
        <end position="35"/>
    </location>
</feature>
<evidence type="ECO:0000313" key="3">
    <source>
        <dbReference type="Proteomes" id="UP000297703"/>
    </source>
</evidence>
<reference evidence="2 3" key="2">
    <citation type="submission" date="2019-04" db="EMBL/GenBank/DDBJ databases">
        <title>The genome sequence of big-headed turtle.</title>
        <authorList>
            <person name="Gong S."/>
        </authorList>
    </citation>
    <scope>NUCLEOTIDE SEQUENCE [LARGE SCALE GENOMIC DNA]</scope>
    <source>
        <strain evidence="2">DO16091913</strain>
        <tissue evidence="2">Muscle</tissue>
    </source>
</reference>
<organism evidence="2 3">
    <name type="scientific">Platysternon megacephalum</name>
    <name type="common">big-headed turtle</name>
    <dbReference type="NCBI Taxonomy" id="55544"/>
    <lineage>
        <taxon>Eukaryota</taxon>
        <taxon>Metazoa</taxon>
        <taxon>Chordata</taxon>
        <taxon>Craniata</taxon>
        <taxon>Vertebrata</taxon>
        <taxon>Euteleostomi</taxon>
        <taxon>Archelosauria</taxon>
        <taxon>Testudinata</taxon>
        <taxon>Testudines</taxon>
        <taxon>Cryptodira</taxon>
        <taxon>Durocryptodira</taxon>
        <taxon>Testudinoidea</taxon>
        <taxon>Platysternidae</taxon>
        <taxon>Platysternon</taxon>
    </lineage>
</organism>
<dbReference type="EMBL" id="QXTE01000170">
    <property type="protein sequence ID" value="TFK02940.1"/>
    <property type="molecule type" value="Genomic_DNA"/>
</dbReference>
<proteinExistence type="predicted"/>
<dbReference type="Proteomes" id="UP000297703">
    <property type="component" value="Unassembled WGS sequence"/>
</dbReference>
<protein>
    <submittedName>
        <fullName evidence="2">Coiled-coil domain-containing protein 159-like</fullName>
    </submittedName>
</protein>
<name>A0A4D9E796_9SAUR</name>
<sequence>MGGGCGLGSNNLTPFMQGAATSTPPLTSQLGGSLPPGLALAAAPCPLCLSKPHLAEGPAHPHGWIKPLQGEEPHCTEGETEALNGLAWAWLEQAEPRVGDSPGTPSRAGG</sequence>
<reference evidence="2 3" key="1">
    <citation type="submission" date="2019-04" db="EMBL/GenBank/DDBJ databases">
        <title>Draft genome of the big-headed turtle Platysternon megacephalum.</title>
        <authorList>
            <person name="Gong S."/>
        </authorList>
    </citation>
    <scope>NUCLEOTIDE SEQUENCE [LARGE SCALE GENOMIC DNA]</scope>
    <source>
        <strain evidence="2">DO16091913</strain>
        <tissue evidence="2">Muscle</tissue>
    </source>
</reference>
<feature type="region of interest" description="Disordered" evidence="1">
    <location>
        <begin position="1"/>
        <end position="35"/>
    </location>
</feature>
<gene>
    <name evidence="2" type="ORF">DR999_PMT14668</name>
</gene>
<keyword evidence="3" id="KW-1185">Reference proteome</keyword>
<dbReference type="AlphaFoldDB" id="A0A4D9E796"/>